<dbReference type="AlphaFoldDB" id="A0A135L1I1"/>
<keyword evidence="2" id="KW-1185">Reference proteome</keyword>
<organism evidence="1 2">
    <name type="scientific">Tepidibacillus decaturensis</name>
    <dbReference type="NCBI Taxonomy" id="1413211"/>
    <lineage>
        <taxon>Bacteria</taxon>
        <taxon>Bacillati</taxon>
        <taxon>Bacillota</taxon>
        <taxon>Bacilli</taxon>
        <taxon>Bacillales</taxon>
        <taxon>Bacillaceae</taxon>
        <taxon>Tepidibacillus</taxon>
    </lineage>
</organism>
<sequence length="169" mass="19305">MSVGKVLKETRGQESQLQVSFDLNVSRESISAYETERAKIPVDVSQNIVKKFDNPWFAMEVANEYTAGTWVRKLDGEFVDLHRASVKAKTEEELQEAIEALRGISVVNLANSVSPSELEKIKKTLLQVIDAIYAASHLVAILTKEYGFSWIKLWHEHFKKLQERHYVRG</sequence>
<protein>
    <submittedName>
        <fullName evidence="1">Uncharacterized protein</fullName>
    </submittedName>
</protein>
<dbReference type="RefSeq" id="WP_068722704.1">
    <property type="nucleotide sequence ID" value="NZ_LSKU01000001.1"/>
</dbReference>
<dbReference type="EMBL" id="LSKU01000001">
    <property type="protein sequence ID" value="KXG42858.1"/>
    <property type="molecule type" value="Genomic_DNA"/>
</dbReference>
<dbReference type="OrthoDB" id="2969743at2"/>
<proteinExistence type="predicted"/>
<comment type="caution">
    <text evidence="1">The sequence shown here is derived from an EMBL/GenBank/DDBJ whole genome shotgun (WGS) entry which is preliminary data.</text>
</comment>
<dbReference type="InterPro" id="IPR001387">
    <property type="entry name" value="Cro/C1-type_HTH"/>
</dbReference>
<accession>A0A135L1I1</accession>
<evidence type="ECO:0000313" key="2">
    <source>
        <dbReference type="Proteomes" id="UP000070352"/>
    </source>
</evidence>
<dbReference type="Proteomes" id="UP000070352">
    <property type="component" value="Unassembled WGS sequence"/>
</dbReference>
<evidence type="ECO:0000313" key="1">
    <source>
        <dbReference type="EMBL" id="KXG42858.1"/>
    </source>
</evidence>
<name>A0A135L1I1_9BACI</name>
<dbReference type="STRING" id="1413211.U473_01550"/>
<gene>
    <name evidence="1" type="ORF">U473_01550</name>
</gene>
<reference evidence="1 2" key="1">
    <citation type="submission" date="2016-02" db="EMBL/GenBank/DDBJ databases">
        <title>Draft Genome for Tepidibacillus decaturensis nov. sp. Strain Z9, an Anaerobic, Moderately Thermophilic and Heterotrophic Bacterium from Deep Subsurface of the Illinois Basin, USA.</title>
        <authorList>
            <person name="Dong Y."/>
            <person name="Chang J.Y."/>
            <person name="Sanford R."/>
            <person name="Fouke B.W."/>
        </authorList>
    </citation>
    <scope>NUCLEOTIDE SEQUENCE [LARGE SCALE GENOMIC DNA]</scope>
    <source>
        <strain evidence="1 2">Z9</strain>
    </source>
</reference>
<dbReference type="CDD" id="cd00093">
    <property type="entry name" value="HTH_XRE"/>
    <property type="match status" value="1"/>
</dbReference>